<dbReference type="EMBL" id="JANAWD010000572">
    <property type="protein sequence ID" value="KAJ3477701.1"/>
    <property type="molecule type" value="Genomic_DNA"/>
</dbReference>
<dbReference type="AlphaFoldDB" id="A0AAD5UVP2"/>
<evidence type="ECO:0000313" key="1">
    <source>
        <dbReference type="EMBL" id="KAJ3477701.1"/>
    </source>
</evidence>
<dbReference type="Proteomes" id="UP001212997">
    <property type="component" value="Unassembled WGS sequence"/>
</dbReference>
<name>A0AAD5UVP2_9APHY</name>
<protein>
    <recommendedName>
        <fullName evidence="3">F-box domain-containing protein</fullName>
    </recommendedName>
</protein>
<accession>A0AAD5UVP2</accession>
<dbReference type="SUPFAM" id="SSF52047">
    <property type="entry name" value="RNI-like"/>
    <property type="match status" value="1"/>
</dbReference>
<comment type="caution">
    <text evidence="1">The sequence shown here is derived from an EMBL/GenBank/DDBJ whole genome shotgun (WGS) entry which is preliminary data.</text>
</comment>
<gene>
    <name evidence="1" type="ORF">NLI96_g10283</name>
</gene>
<sequence length="379" mass="42424">MQAAPTNPTTQITSAHLIDDLIPHILEANDHQWWPRDLHRFALISTGWVGPIRRRLYSCPIIRTFGACTLLAKTLRENSYICALVQGIDLQPTNGMGRAGSRTAQELGSLRFLLNLGGLRSVTLGAELSVQAERYLHMMSNTKNITSLYINGLVQDSSSHGASLFHHPSLEWDEVVAYKFPQLQTLRISNVSLSIIPPSLPYALNVTNLILEDVEIVDGFLPHLFHESWDSLRKLKVVMKASTSFDEQLRWMIECCANLQVLHYELRGFVPHHNLFDEDMPSLRSLLTLRLGDVNVNPQCLLSIGQTCLGLAELTVFGRSVQVTPEDWINFLHSGALPALKTLRTVTGTNEPPFNVWDTLRTQSIVDACQARHIAFVSS</sequence>
<dbReference type="InterPro" id="IPR032675">
    <property type="entry name" value="LRR_dom_sf"/>
</dbReference>
<proteinExistence type="predicted"/>
<keyword evidence="2" id="KW-1185">Reference proteome</keyword>
<reference evidence="1" key="1">
    <citation type="submission" date="2022-07" db="EMBL/GenBank/DDBJ databases">
        <title>Genome Sequence of Physisporinus lineatus.</title>
        <authorList>
            <person name="Buettner E."/>
        </authorList>
    </citation>
    <scope>NUCLEOTIDE SEQUENCE</scope>
    <source>
        <strain evidence="1">VT162</strain>
    </source>
</reference>
<organism evidence="1 2">
    <name type="scientific">Meripilus lineatus</name>
    <dbReference type="NCBI Taxonomy" id="2056292"/>
    <lineage>
        <taxon>Eukaryota</taxon>
        <taxon>Fungi</taxon>
        <taxon>Dikarya</taxon>
        <taxon>Basidiomycota</taxon>
        <taxon>Agaricomycotina</taxon>
        <taxon>Agaricomycetes</taxon>
        <taxon>Polyporales</taxon>
        <taxon>Meripilaceae</taxon>
        <taxon>Meripilus</taxon>
    </lineage>
</organism>
<evidence type="ECO:0008006" key="3">
    <source>
        <dbReference type="Google" id="ProtNLM"/>
    </source>
</evidence>
<dbReference type="Gene3D" id="3.80.10.10">
    <property type="entry name" value="Ribonuclease Inhibitor"/>
    <property type="match status" value="1"/>
</dbReference>
<evidence type="ECO:0000313" key="2">
    <source>
        <dbReference type="Proteomes" id="UP001212997"/>
    </source>
</evidence>